<dbReference type="EMBL" id="LR900412">
    <property type="protein sequence ID" value="CAD7245587.1"/>
    <property type="molecule type" value="Genomic_DNA"/>
</dbReference>
<proteinExistence type="predicted"/>
<dbReference type="AlphaFoldDB" id="A0A7R8XG31"/>
<dbReference type="Proteomes" id="UP000677054">
    <property type="component" value="Unassembled WGS sequence"/>
</dbReference>
<dbReference type="OrthoDB" id="546383at2759"/>
<evidence type="ECO:0000256" key="3">
    <source>
        <dbReference type="ARBA" id="ARBA00022737"/>
    </source>
</evidence>
<evidence type="ECO:0000256" key="1">
    <source>
        <dbReference type="ARBA" id="ARBA00022614"/>
    </source>
</evidence>
<evidence type="ECO:0000313" key="5">
    <source>
        <dbReference type="EMBL" id="CAD7245587.1"/>
    </source>
</evidence>
<keyword evidence="3" id="KW-0677">Repeat</keyword>
<evidence type="ECO:0008006" key="7">
    <source>
        <dbReference type="Google" id="ProtNLM"/>
    </source>
</evidence>
<protein>
    <recommendedName>
        <fullName evidence="7">Leucine-rich repeat domain-containing protein</fullName>
    </recommendedName>
</protein>
<keyword evidence="1" id="KW-0433">Leucine-rich repeat</keyword>
<evidence type="ECO:0000256" key="4">
    <source>
        <dbReference type="SAM" id="SignalP"/>
    </source>
</evidence>
<sequence>MKKRFIVLSLFCLLLPSIRPTTGQYPCPEPEDISPCTCFTNEEGVHAECYQATSSQDIFFAFNDAVWPVTNLTSFNLGHNYDVEEFSERIFGDISFEEITGVWSVVRSIHPSALLPSKDRLKRITMVRGALEQFPWDYMQHFTQLTSLEFQYNRLTGLPPVQSDSLEFIDQNQVSDIQPGFFLGLTSLEEISCYPCPLGPTLRNGTLAFDSPYLEYVEFPVSGISSLESHAITGLRPDTIVELSGNPISELTEGTFRPMLEILSQGDGSISLGSHIVCDCTIAWLVLNPNFHGSIIASCADGGLPIQELNPEDFADCNVMGSPMAGDFPISISSD</sequence>
<evidence type="ECO:0000256" key="2">
    <source>
        <dbReference type="ARBA" id="ARBA00022729"/>
    </source>
</evidence>
<gene>
    <name evidence="5" type="ORF">DSTB1V02_LOCUS5459</name>
</gene>
<feature type="chain" id="PRO_5036402519" description="Leucine-rich repeat domain-containing protein" evidence="4">
    <location>
        <begin position="24"/>
        <end position="335"/>
    </location>
</feature>
<dbReference type="InterPro" id="IPR032675">
    <property type="entry name" value="LRR_dom_sf"/>
</dbReference>
<name>A0A7R8XG31_9CRUS</name>
<dbReference type="PANTHER" id="PTHR24364:SF18">
    <property type="entry name" value="LP06937P"/>
    <property type="match status" value="1"/>
</dbReference>
<keyword evidence="2 4" id="KW-0732">Signal</keyword>
<dbReference type="GO" id="GO:0016020">
    <property type="term" value="C:membrane"/>
    <property type="evidence" value="ECO:0007669"/>
    <property type="project" value="TreeGrafter"/>
</dbReference>
<evidence type="ECO:0000313" key="6">
    <source>
        <dbReference type="Proteomes" id="UP000677054"/>
    </source>
</evidence>
<feature type="signal peptide" evidence="4">
    <location>
        <begin position="1"/>
        <end position="23"/>
    </location>
</feature>
<organism evidence="5">
    <name type="scientific">Darwinula stevensoni</name>
    <dbReference type="NCBI Taxonomy" id="69355"/>
    <lineage>
        <taxon>Eukaryota</taxon>
        <taxon>Metazoa</taxon>
        <taxon>Ecdysozoa</taxon>
        <taxon>Arthropoda</taxon>
        <taxon>Crustacea</taxon>
        <taxon>Oligostraca</taxon>
        <taxon>Ostracoda</taxon>
        <taxon>Podocopa</taxon>
        <taxon>Podocopida</taxon>
        <taxon>Darwinulocopina</taxon>
        <taxon>Darwinuloidea</taxon>
        <taxon>Darwinulidae</taxon>
        <taxon>Darwinula</taxon>
    </lineage>
</organism>
<dbReference type="Gene3D" id="3.80.10.10">
    <property type="entry name" value="Ribonuclease Inhibitor"/>
    <property type="match status" value="2"/>
</dbReference>
<accession>A0A7R8XG31</accession>
<dbReference type="EMBL" id="CAJPEV010000895">
    <property type="protein sequence ID" value="CAG0889356.1"/>
    <property type="molecule type" value="Genomic_DNA"/>
</dbReference>
<dbReference type="PANTHER" id="PTHR24364">
    <property type="entry name" value="LP06937P"/>
    <property type="match status" value="1"/>
</dbReference>
<keyword evidence="6" id="KW-1185">Reference proteome</keyword>
<dbReference type="InterPro" id="IPR052286">
    <property type="entry name" value="Wnt_signaling_inhibitor"/>
</dbReference>
<reference evidence="5" key="1">
    <citation type="submission" date="2020-11" db="EMBL/GenBank/DDBJ databases">
        <authorList>
            <person name="Tran Van P."/>
        </authorList>
    </citation>
    <scope>NUCLEOTIDE SEQUENCE</scope>
</reference>
<dbReference type="SUPFAM" id="SSF52058">
    <property type="entry name" value="L domain-like"/>
    <property type="match status" value="1"/>
</dbReference>